<evidence type="ECO:0000259" key="3">
    <source>
        <dbReference type="PROSITE" id="PS51387"/>
    </source>
</evidence>
<dbReference type="GO" id="GO:0071949">
    <property type="term" value="F:FAD binding"/>
    <property type="evidence" value="ECO:0007669"/>
    <property type="project" value="InterPro"/>
</dbReference>
<dbReference type="InterPro" id="IPR016166">
    <property type="entry name" value="FAD-bd_PCMH"/>
</dbReference>
<dbReference type="RefSeq" id="WP_019621127.1">
    <property type="nucleotide sequence ID" value="NZ_AP014545.1"/>
</dbReference>
<dbReference type="SUPFAM" id="SSF56176">
    <property type="entry name" value="FAD-binding/transporter-associated domain-like"/>
    <property type="match status" value="1"/>
</dbReference>
<feature type="domain" description="FAD-binding PCMH-type" evidence="3">
    <location>
        <begin position="1"/>
        <end position="187"/>
    </location>
</feature>
<dbReference type="InterPro" id="IPR036318">
    <property type="entry name" value="FAD-bd_PCMH-like_sf"/>
</dbReference>
<gene>
    <name evidence="4" type="primary">glcE</name>
    <name evidence="4" type="ORF">AMJAP_0105</name>
</gene>
<sequence>MQAVAEQVFPGALTQDQARDQAQSLANQVEQAFVNQQPLVICGGGSKRFYGRPLEGETLSLSDYQGIVSYEPSELVITARAGTPLQVIETVLAEQGQMLGFEPPHYADNATLGGTIACGLSGPRRPYSGAARDFVLGVTMINGKGEILRFGGQVMKNVAGYDVSRLMSGAQGTLGVLLEISLKVIPMPAHEETRVLSCSQQQMQTLLCDLGRQPLPISATLFHNDQLYIRLSGATAGVHSAAQIIGGERLSTDQFWLQAKEQQHPFFHPAQPCWRLSLPPAAAAVPDALARHQLIEWGGAQRWLYSEADPCQIIQWAEANGGHATAVDRSEPGHTLFHPLSNALLPLTQRIKQSFDPAGILNPGRLYTEL</sequence>
<dbReference type="EMBL" id="AP014545">
    <property type="protein sequence ID" value="BBB24704.1"/>
    <property type="molecule type" value="Genomic_DNA"/>
</dbReference>
<organism evidence="4 5">
    <name type="scientific">Amphritea japonica ATCC BAA-1530</name>
    <dbReference type="NCBI Taxonomy" id="1278309"/>
    <lineage>
        <taxon>Bacteria</taxon>
        <taxon>Pseudomonadati</taxon>
        <taxon>Pseudomonadota</taxon>
        <taxon>Gammaproteobacteria</taxon>
        <taxon>Oceanospirillales</taxon>
        <taxon>Oceanospirillaceae</taxon>
        <taxon>Amphritea</taxon>
    </lineage>
</organism>
<dbReference type="AlphaFoldDB" id="A0A7R6SR02"/>
<accession>A0A7R6SR02</accession>
<dbReference type="GO" id="GO:0003824">
    <property type="term" value="F:catalytic activity"/>
    <property type="evidence" value="ECO:0007669"/>
    <property type="project" value="InterPro"/>
</dbReference>
<dbReference type="PANTHER" id="PTHR11748:SF103">
    <property type="entry name" value="GLYCOLATE OXIDASE SUBUNIT GLCE"/>
    <property type="match status" value="1"/>
</dbReference>
<dbReference type="SUPFAM" id="SSF55103">
    <property type="entry name" value="FAD-linked oxidases, C-terminal domain"/>
    <property type="match status" value="1"/>
</dbReference>
<dbReference type="Gene3D" id="1.10.45.10">
    <property type="entry name" value="Vanillyl-alcohol Oxidase, Chain A, domain 4"/>
    <property type="match status" value="1"/>
</dbReference>
<evidence type="ECO:0000256" key="2">
    <source>
        <dbReference type="ARBA" id="ARBA00022827"/>
    </source>
</evidence>
<proteinExistence type="predicted"/>
<dbReference type="InterPro" id="IPR016164">
    <property type="entry name" value="FAD-linked_Oxase-like_C"/>
</dbReference>
<dbReference type="InterPro" id="IPR006094">
    <property type="entry name" value="Oxid_FAD_bind_N"/>
</dbReference>
<evidence type="ECO:0000313" key="5">
    <source>
        <dbReference type="Proteomes" id="UP000595663"/>
    </source>
</evidence>
<dbReference type="Gene3D" id="3.30.465.10">
    <property type="match status" value="1"/>
</dbReference>
<evidence type="ECO:0000313" key="4">
    <source>
        <dbReference type="EMBL" id="BBB24704.1"/>
    </source>
</evidence>
<dbReference type="PANTHER" id="PTHR11748">
    <property type="entry name" value="D-LACTATE DEHYDROGENASE"/>
    <property type="match status" value="1"/>
</dbReference>
<dbReference type="InterPro" id="IPR016171">
    <property type="entry name" value="Vanillyl_alc_oxidase_C-sub2"/>
</dbReference>
<dbReference type="InterPro" id="IPR016169">
    <property type="entry name" value="FAD-bd_PCMH_sub2"/>
</dbReference>
<evidence type="ECO:0000256" key="1">
    <source>
        <dbReference type="ARBA" id="ARBA00022630"/>
    </source>
</evidence>
<dbReference type="OrthoDB" id="9811557at2"/>
<dbReference type="PROSITE" id="PS51387">
    <property type="entry name" value="FAD_PCMH"/>
    <property type="match status" value="1"/>
</dbReference>
<keyword evidence="1" id="KW-0285">Flavoprotein</keyword>
<protein>
    <submittedName>
        <fullName evidence="4">Glycolate oxidase FAD binding subunit</fullName>
    </submittedName>
</protein>
<reference evidence="4 5" key="1">
    <citation type="journal article" date="2008" name="Int. J. Syst. Evol. Microbiol.">
        <title>Amphritea japonica sp. nov. and Amphritea balenae sp. nov., isolated from the sediment adjacent to sperm whale carcasses off Kagoshima, Japan.</title>
        <authorList>
            <person name="Miyazaki M."/>
            <person name="Nogi Y."/>
            <person name="Fujiwara Y."/>
            <person name="Kawato M."/>
            <person name="Nagahama T."/>
            <person name="Kubokawa K."/>
            <person name="Horikoshi K."/>
        </authorList>
    </citation>
    <scope>NUCLEOTIDE SEQUENCE [LARGE SCALE GENOMIC DNA]</scope>
    <source>
        <strain evidence="4 5">ATCC BAA-1530</strain>
    </source>
</reference>
<keyword evidence="5" id="KW-1185">Reference proteome</keyword>
<name>A0A7R6SR02_9GAMM</name>
<dbReference type="Pfam" id="PF01565">
    <property type="entry name" value="FAD_binding_4"/>
    <property type="match status" value="1"/>
</dbReference>
<dbReference type="Proteomes" id="UP000595663">
    <property type="component" value="Chromosome"/>
</dbReference>
<dbReference type="KEGG" id="ajp:AMJAP_0105"/>
<dbReference type="NCBIfam" id="NF008439">
    <property type="entry name" value="PRK11282.1"/>
    <property type="match status" value="1"/>
</dbReference>
<keyword evidence="2" id="KW-0274">FAD</keyword>